<reference evidence="3" key="1">
    <citation type="submission" date="2020-07" db="EMBL/GenBank/DDBJ databases">
        <title>The High-quality genome of the commercially important snow crab, Chionoecetes opilio.</title>
        <authorList>
            <person name="Jeong J.-H."/>
            <person name="Ryu S."/>
        </authorList>
    </citation>
    <scope>NUCLEOTIDE SEQUENCE</scope>
    <source>
        <strain evidence="3">MADBK_172401_WGS</strain>
        <tissue evidence="3">Digestive gland</tissue>
    </source>
</reference>
<feature type="transmembrane region" description="Helical" evidence="2">
    <location>
        <begin position="395"/>
        <end position="414"/>
    </location>
</feature>
<dbReference type="EMBL" id="JACEEZ010025755">
    <property type="protein sequence ID" value="KAG0697768.1"/>
    <property type="molecule type" value="Genomic_DNA"/>
</dbReference>
<proteinExistence type="predicted"/>
<keyword evidence="2" id="KW-0812">Transmembrane</keyword>
<keyword evidence="2" id="KW-0472">Membrane</keyword>
<accession>A0A8J8WE16</accession>
<protein>
    <submittedName>
        <fullName evidence="3">Uncharacterized protein</fullName>
    </submittedName>
</protein>
<dbReference type="OrthoDB" id="6360013at2759"/>
<sequence>MQCVDKEPDFCSCVNMWVNCDCQSGNKNIGNLFHGQQYIRIRNCSQLTVPRGSFKSETLMIIFNDIQNLRLDADSFKMRKNSHINITISNSNLSEIPSGMLGVSRQRPREPILPSRGYKGVVFQVTGSVVGRIAPGVFANHTLHRVTFTNTTIAHIDTGAIDNQLQETISFINNTFVSLGRQAVRLQGNNKISMLVFDGNSFKGNVTQFLEGTIADACILNNKFPRLHTSPWRLRVEGQVMVQGNTFLLLPSHGMDFRIRHRIRLVDNDIRHLGPEAFLLIVPEGENTILLMDGNLIHRMEPRSLCLNDAFIPHYVIIKHVKFQHKCSCNITKTLSQALDIKNLTLETIHSNEVHEQWFKNGECMLKPQGIAYISIVQFLIKSCLHLQNNHLTEILIAMAVIIILIALCVILGWRRMRRTASNVASNVNSLAAGYHSYTEPCPSTTAAGGSMLVVHPEPRTYQETEIHVLFDQAQEIDDDYDVNKDDRSNGRIHDIKRTPSPKTRQSCPVLL</sequence>
<dbReference type="AlphaFoldDB" id="A0A8J8WE16"/>
<gene>
    <name evidence="3" type="ORF">GWK47_026235</name>
</gene>
<feature type="compositionally biased region" description="Polar residues" evidence="1">
    <location>
        <begin position="501"/>
        <end position="512"/>
    </location>
</feature>
<evidence type="ECO:0000256" key="1">
    <source>
        <dbReference type="SAM" id="MobiDB-lite"/>
    </source>
</evidence>
<name>A0A8J8WE16_CHIOP</name>
<dbReference type="Proteomes" id="UP000770661">
    <property type="component" value="Unassembled WGS sequence"/>
</dbReference>
<keyword evidence="2" id="KW-1133">Transmembrane helix</keyword>
<evidence type="ECO:0000256" key="2">
    <source>
        <dbReference type="SAM" id="Phobius"/>
    </source>
</evidence>
<feature type="compositionally biased region" description="Basic and acidic residues" evidence="1">
    <location>
        <begin position="482"/>
        <end position="498"/>
    </location>
</feature>
<organism evidence="3 4">
    <name type="scientific">Chionoecetes opilio</name>
    <name type="common">Atlantic snow crab</name>
    <name type="synonym">Cancer opilio</name>
    <dbReference type="NCBI Taxonomy" id="41210"/>
    <lineage>
        <taxon>Eukaryota</taxon>
        <taxon>Metazoa</taxon>
        <taxon>Ecdysozoa</taxon>
        <taxon>Arthropoda</taxon>
        <taxon>Crustacea</taxon>
        <taxon>Multicrustacea</taxon>
        <taxon>Malacostraca</taxon>
        <taxon>Eumalacostraca</taxon>
        <taxon>Eucarida</taxon>
        <taxon>Decapoda</taxon>
        <taxon>Pleocyemata</taxon>
        <taxon>Brachyura</taxon>
        <taxon>Eubrachyura</taxon>
        <taxon>Majoidea</taxon>
        <taxon>Majidae</taxon>
        <taxon>Chionoecetes</taxon>
    </lineage>
</organism>
<comment type="caution">
    <text evidence="3">The sequence shown here is derived from an EMBL/GenBank/DDBJ whole genome shotgun (WGS) entry which is preliminary data.</text>
</comment>
<keyword evidence="4" id="KW-1185">Reference proteome</keyword>
<feature type="region of interest" description="Disordered" evidence="1">
    <location>
        <begin position="481"/>
        <end position="512"/>
    </location>
</feature>
<evidence type="ECO:0000313" key="3">
    <source>
        <dbReference type="EMBL" id="KAG0697768.1"/>
    </source>
</evidence>
<evidence type="ECO:0000313" key="4">
    <source>
        <dbReference type="Proteomes" id="UP000770661"/>
    </source>
</evidence>